<dbReference type="CDD" id="cd06261">
    <property type="entry name" value="TM_PBP2"/>
    <property type="match status" value="1"/>
</dbReference>
<organism evidence="9">
    <name type="scientific">metagenome</name>
    <dbReference type="NCBI Taxonomy" id="256318"/>
    <lineage>
        <taxon>unclassified sequences</taxon>
        <taxon>metagenomes</taxon>
    </lineage>
</organism>
<keyword evidence="3" id="KW-1003">Cell membrane</keyword>
<gene>
    <name evidence="9" type="ORF">NOCA2210055</name>
</gene>
<keyword evidence="4 7" id="KW-0812">Transmembrane</keyword>
<dbReference type="InterPro" id="IPR045621">
    <property type="entry name" value="BPD_transp_1_N"/>
</dbReference>
<feature type="transmembrane region" description="Helical" evidence="7">
    <location>
        <begin position="258"/>
        <end position="280"/>
    </location>
</feature>
<evidence type="ECO:0000256" key="2">
    <source>
        <dbReference type="ARBA" id="ARBA00022448"/>
    </source>
</evidence>
<dbReference type="GO" id="GO:0055085">
    <property type="term" value="P:transmembrane transport"/>
    <property type="evidence" value="ECO:0007669"/>
    <property type="project" value="InterPro"/>
</dbReference>
<evidence type="ECO:0000256" key="7">
    <source>
        <dbReference type="SAM" id="Phobius"/>
    </source>
</evidence>
<evidence type="ECO:0000259" key="8">
    <source>
        <dbReference type="PROSITE" id="PS50928"/>
    </source>
</evidence>
<dbReference type="PROSITE" id="PS50928">
    <property type="entry name" value="ABC_TM1"/>
    <property type="match status" value="1"/>
</dbReference>
<dbReference type="InterPro" id="IPR035906">
    <property type="entry name" value="MetI-like_sf"/>
</dbReference>
<feature type="transmembrane region" description="Helical" evidence="7">
    <location>
        <begin position="193"/>
        <end position="213"/>
    </location>
</feature>
<evidence type="ECO:0000256" key="5">
    <source>
        <dbReference type="ARBA" id="ARBA00022989"/>
    </source>
</evidence>
<evidence type="ECO:0000256" key="3">
    <source>
        <dbReference type="ARBA" id="ARBA00022475"/>
    </source>
</evidence>
<evidence type="ECO:0000256" key="1">
    <source>
        <dbReference type="ARBA" id="ARBA00004651"/>
    </source>
</evidence>
<accession>A0A2P2BY72</accession>
<evidence type="ECO:0000256" key="4">
    <source>
        <dbReference type="ARBA" id="ARBA00022692"/>
    </source>
</evidence>
<feature type="transmembrane region" description="Helical" evidence="7">
    <location>
        <begin position="117"/>
        <end position="138"/>
    </location>
</feature>
<evidence type="ECO:0000256" key="6">
    <source>
        <dbReference type="ARBA" id="ARBA00023136"/>
    </source>
</evidence>
<keyword evidence="5 7" id="KW-1133">Transmembrane helix</keyword>
<evidence type="ECO:0000313" key="9">
    <source>
        <dbReference type="EMBL" id="CUR54705.1"/>
    </source>
</evidence>
<proteinExistence type="predicted"/>
<dbReference type="Gene3D" id="1.10.3720.10">
    <property type="entry name" value="MetI-like"/>
    <property type="match status" value="1"/>
</dbReference>
<dbReference type="SUPFAM" id="SSF161098">
    <property type="entry name" value="MetI-like"/>
    <property type="match status" value="1"/>
</dbReference>
<comment type="subcellular location">
    <subcellularLocation>
        <location evidence="1">Cell membrane</location>
        <topology evidence="1">Multi-pass membrane protein</topology>
    </subcellularLocation>
</comment>
<sequence>MRRIFIGIILLLVLSLMTFVLFFASPVDVTRFACGKNCTEEKRATTEKALGYDKPVIVQWGAFMKGVVVGRDFPADKALQEASPEIVTHCGAPCFGYSQVNAKTVNELIKESAPVSISLAFMACFIWVLFGILFGLLAAVTKGSLIDRGIVGLTLVVYAFPTFFIGTFLLKYVAIKWGWVPFPQYVSIAEGGVGNWLLNLLLPATTLALFYLAGYVRFTRAFVLESLSEDYIRTATAKGLAPRVILFKHALRAALTPLVTLIGLDFASLLGGAIITETVFSFYGLGALAVRANVSYDLPVLIGLLLLLGAFVIIANIVVDVLYAYIDPRVRLD</sequence>
<dbReference type="AlphaFoldDB" id="A0A2P2BY72"/>
<feature type="domain" description="ABC transmembrane type-1" evidence="8">
    <location>
        <begin position="113"/>
        <end position="323"/>
    </location>
</feature>
<dbReference type="Pfam" id="PF19300">
    <property type="entry name" value="BPD_transp_1_N"/>
    <property type="match status" value="1"/>
</dbReference>
<dbReference type="PANTHER" id="PTHR43163:SF6">
    <property type="entry name" value="DIPEPTIDE TRANSPORT SYSTEM PERMEASE PROTEIN DPPB-RELATED"/>
    <property type="match status" value="1"/>
</dbReference>
<dbReference type="GO" id="GO:0005886">
    <property type="term" value="C:plasma membrane"/>
    <property type="evidence" value="ECO:0007669"/>
    <property type="project" value="UniProtKB-SubCell"/>
</dbReference>
<dbReference type="EMBL" id="CZKA01000014">
    <property type="protein sequence ID" value="CUR54705.1"/>
    <property type="molecule type" value="Genomic_DNA"/>
</dbReference>
<keyword evidence="6 7" id="KW-0472">Membrane</keyword>
<feature type="transmembrane region" description="Helical" evidence="7">
    <location>
        <begin position="300"/>
        <end position="326"/>
    </location>
</feature>
<dbReference type="Pfam" id="PF00528">
    <property type="entry name" value="BPD_transp_1"/>
    <property type="match status" value="1"/>
</dbReference>
<protein>
    <submittedName>
        <fullName evidence="9">Binding-protein-dependent transport systems inner membrane component</fullName>
    </submittedName>
</protein>
<feature type="transmembrane region" description="Helical" evidence="7">
    <location>
        <begin position="150"/>
        <end position="173"/>
    </location>
</feature>
<dbReference type="PANTHER" id="PTHR43163">
    <property type="entry name" value="DIPEPTIDE TRANSPORT SYSTEM PERMEASE PROTEIN DPPB-RELATED"/>
    <property type="match status" value="1"/>
</dbReference>
<dbReference type="InterPro" id="IPR000515">
    <property type="entry name" value="MetI-like"/>
</dbReference>
<reference evidence="9" key="1">
    <citation type="submission" date="2015-08" db="EMBL/GenBank/DDBJ databases">
        <authorList>
            <person name="Babu N.S."/>
            <person name="Beckwith C.J."/>
            <person name="Beseler K.G."/>
            <person name="Brison A."/>
            <person name="Carone J.V."/>
            <person name="Caskin T.P."/>
            <person name="Diamond M."/>
            <person name="Durham M.E."/>
            <person name="Foxe J.M."/>
            <person name="Go M."/>
            <person name="Henderson B.A."/>
            <person name="Jones I.B."/>
            <person name="McGettigan J.A."/>
            <person name="Micheletti S.J."/>
            <person name="Nasrallah M.E."/>
            <person name="Ortiz D."/>
            <person name="Piller C.R."/>
            <person name="Privatt S.R."/>
            <person name="Schneider S.L."/>
            <person name="Sharp S."/>
            <person name="Smith T.C."/>
            <person name="Stanton J.D."/>
            <person name="Ullery H.E."/>
            <person name="Wilson R.J."/>
            <person name="Serrano M.G."/>
            <person name="Buck G."/>
            <person name="Lee V."/>
            <person name="Wang Y."/>
            <person name="Carvalho R."/>
            <person name="Voegtly L."/>
            <person name="Shi R."/>
            <person name="Duckworth R."/>
            <person name="Johnson A."/>
            <person name="Loviza R."/>
            <person name="Walstead R."/>
            <person name="Shah Z."/>
            <person name="Kiflezghi M."/>
            <person name="Wade K."/>
            <person name="Ball S.L."/>
            <person name="Bradley K.W."/>
            <person name="Asai D.J."/>
            <person name="Bowman C.A."/>
            <person name="Russell D.A."/>
            <person name="Pope W.H."/>
            <person name="Jacobs-Sera D."/>
            <person name="Hendrix R.W."/>
            <person name="Hatfull G.F."/>
        </authorList>
    </citation>
    <scope>NUCLEOTIDE SEQUENCE</scope>
</reference>
<name>A0A2P2BY72_9ZZZZ</name>
<keyword evidence="2" id="KW-0813">Transport</keyword>